<reference evidence="2" key="2">
    <citation type="submission" date="2010-01" db="EMBL/GenBank/DDBJ databases">
        <title>The complete genome of Conexibacter woesei DSM 14684.</title>
        <authorList>
            <consortium name="US DOE Joint Genome Institute (JGI-PGF)"/>
            <person name="Lucas S."/>
            <person name="Copeland A."/>
            <person name="Lapidus A."/>
            <person name="Glavina del Rio T."/>
            <person name="Dalin E."/>
            <person name="Tice H."/>
            <person name="Bruce D."/>
            <person name="Goodwin L."/>
            <person name="Pitluck S."/>
            <person name="Kyrpides N."/>
            <person name="Mavromatis K."/>
            <person name="Ivanova N."/>
            <person name="Mikhailova N."/>
            <person name="Chertkov O."/>
            <person name="Brettin T."/>
            <person name="Detter J.C."/>
            <person name="Han C."/>
            <person name="Larimer F."/>
            <person name="Land M."/>
            <person name="Hauser L."/>
            <person name="Markowitz V."/>
            <person name="Cheng J.-F."/>
            <person name="Hugenholtz P."/>
            <person name="Woyke T."/>
            <person name="Wu D."/>
            <person name="Pukall R."/>
            <person name="Steenblock K."/>
            <person name="Schneider S."/>
            <person name="Klenk H.-P."/>
            <person name="Eisen J.A."/>
        </authorList>
    </citation>
    <scope>NUCLEOTIDE SEQUENCE [LARGE SCALE GENOMIC DNA]</scope>
    <source>
        <strain evidence="2">DSM 14684 / CIP 108061 / JCM 11494 / NBRC 100937 / ID131577</strain>
    </source>
</reference>
<dbReference type="AlphaFoldDB" id="D3F5A9"/>
<accession>D3F5A9</accession>
<dbReference type="STRING" id="469383.Cwoe_2151"/>
<proteinExistence type="predicted"/>
<sequence length="66" mass="7227">MTTDLIGTELTAPEERLLATYESLKQLCREELPPVAHANVRAALAVYVNAIVSMGLAYEPLLDLEV</sequence>
<dbReference type="Proteomes" id="UP000008229">
    <property type="component" value="Chromosome"/>
</dbReference>
<dbReference type="EMBL" id="CP001854">
    <property type="protein sequence ID" value="ADB50576.1"/>
    <property type="molecule type" value="Genomic_DNA"/>
</dbReference>
<gene>
    <name evidence="1" type="ordered locus">Cwoe_2151</name>
</gene>
<evidence type="ECO:0000313" key="2">
    <source>
        <dbReference type="Proteomes" id="UP000008229"/>
    </source>
</evidence>
<organism evidence="1 2">
    <name type="scientific">Conexibacter woesei (strain DSM 14684 / CCUG 47730 / CIP 108061 / JCM 11494 / NBRC 100937 / ID131577)</name>
    <dbReference type="NCBI Taxonomy" id="469383"/>
    <lineage>
        <taxon>Bacteria</taxon>
        <taxon>Bacillati</taxon>
        <taxon>Actinomycetota</taxon>
        <taxon>Thermoleophilia</taxon>
        <taxon>Solirubrobacterales</taxon>
        <taxon>Conexibacteraceae</taxon>
        <taxon>Conexibacter</taxon>
    </lineage>
</organism>
<keyword evidence="2" id="KW-1185">Reference proteome</keyword>
<protein>
    <submittedName>
        <fullName evidence="1">Uncharacterized protein</fullName>
    </submittedName>
</protein>
<name>D3F5A9_CONWI</name>
<reference evidence="1 2" key="1">
    <citation type="journal article" date="2010" name="Stand. Genomic Sci.">
        <title>Complete genome sequence of Conexibacter woesei type strain (ID131577).</title>
        <authorList>
            <person name="Pukall R."/>
            <person name="Lapidus A."/>
            <person name="Glavina Del Rio T."/>
            <person name="Copeland A."/>
            <person name="Tice H."/>
            <person name="Cheng J.-F."/>
            <person name="Lucas S."/>
            <person name="Chen F."/>
            <person name="Nolan M."/>
            <person name="Bruce D."/>
            <person name="Goodwin L."/>
            <person name="Pitluck S."/>
            <person name="Mavromatis K."/>
            <person name="Ivanova N."/>
            <person name="Ovchinnikova G."/>
            <person name="Pati A."/>
            <person name="Chen A."/>
            <person name="Palaniappan K."/>
            <person name="Land M."/>
            <person name="Hauser L."/>
            <person name="Chang Y.-J."/>
            <person name="Jeffries C.D."/>
            <person name="Chain P."/>
            <person name="Meincke L."/>
            <person name="Sims D."/>
            <person name="Brettin T."/>
            <person name="Detter J.C."/>
            <person name="Rohde M."/>
            <person name="Goeker M."/>
            <person name="Bristow J."/>
            <person name="Eisen J.A."/>
            <person name="Markowitz V."/>
            <person name="Kyrpides N.C."/>
            <person name="Klenk H.-P."/>
            <person name="Hugenholtz P."/>
        </authorList>
    </citation>
    <scope>NUCLEOTIDE SEQUENCE [LARGE SCALE GENOMIC DNA]</scope>
    <source>
        <strain evidence="2">DSM 14684 / CIP 108061 / JCM 11494 / NBRC 100937 / ID131577</strain>
    </source>
</reference>
<evidence type="ECO:0000313" key="1">
    <source>
        <dbReference type="EMBL" id="ADB50576.1"/>
    </source>
</evidence>
<dbReference type="HOGENOM" id="CLU_2823726_0_0_11"/>
<dbReference type="KEGG" id="cwo:Cwoe_2151"/>
<dbReference type="RefSeq" id="WP_012933627.1">
    <property type="nucleotide sequence ID" value="NC_013739.1"/>
</dbReference>